<dbReference type="RefSeq" id="WP_063364722.1">
    <property type="nucleotide sequence ID" value="NZ_AQHB01000019.1"/>
</dbReference>
<reference evidence="2 3" key="1">
    <citation type="submission" date="2013-07" db="EMBL/GenBank/DDBJ databases">
        <title>Comparative Genomic and Metabolomic Analysis of Twelve Strains of Pseudoalteromonas luteoviolacea.</title>
        <authorList>
            <person name="Vynne N.G."/>
            <person name="Mansson M."/>
            <person name="Gram L."/>
        </authorList>
    </citation>
    <scope>NUCLEOTIDE SEQUENCE [LARGE SCALE GENOMIC DNA]</scope>
    <source>
        <strain evidence="2 3">DSM 6061</strain>
    </source>
</reference>
<dbReference type="Proteomes" id="UP000076643">
    <property type="component" value="Unassembled WGS sequence"/>
</dbReference>
<evidence type="ECO:0008006" key="4">
    <source>
        <dbReference type="Google" id="ProtNLM"/>
    </source>
</evidence>
<keyword evidence="3" id="KW-1185">Reference proteome</keyword>
<name>A0A166YRJ7_9GAMM</name>
<feature type="chain" id="PRO_5007882911" description="Lipoprotein" evidence="1">
    <location>
        <begin position="28"/>
        <end position="177"/>
    </location>
</feature>
<comment type="caution">
    <text evidence="2">The sequence shown here is derived from an EMBL/GenBank/DDBJ whole genome shotgun (WGS) entry which is preliminary data.</text>
</comment>
<feature type="signal peptide" evidence="1">
    <location>
        <begin position="1"/>
        <end position="27"/>
    </location>
</feature>
<sequence length="177" mass="19358">MKFKASVVVFSLFTLAGCATTSLSEQAFGTKLPKYENTEEQKIATIEFSADKKYETKKGVPFSGEPVVCTPSGLKSAFGENERSTKIQVPANESIIVTSIIKWYNSGWEKSCWPFVSFVPELGSNYVLVNERIGGKGISALWTGVAFQSCKVSVYKLVNNKPVKIEAKKVNPSHCGS</sequence>
<evidence type="ECO:0000313" key="2">
    <source>
        <dbReference type="EMBL" id="KZN43299.1"/>
    </source>
</evidence>
<evidence type="ECO:0000256" key="1">
    <source>
        <dbReference type="SAM" id="SignalP"/>
    </source>
</evidence>
<dbReference type="AlphaFoldDB" id="A0A166YRJ7"/>
<gene>
    <name evidence="2" type="ORF">N475_09355</name>
</gene>
<protein>
    <recommendedName>
        <fullName evidence="4">Lipoprotein</fullName>
    </recommendedName>
</protein>
<organism evidence="2 3">
    <name type="scientific">Pseudoalteromonas luteoviolacea DSM 6061</name>
    <dbReference type="NCBI Taxonomy" id="1365250"/>
    <lineage>
        <taxon>Bacteria</taxon>
        <taxon>Pseudomonadati</taxon>
        <taxon>Pseudomonadota</taxon>
        <taxon>Gammaproteobacteria</taxon>
        <taxon>Alteromonadales</taxon>
        <taxon>Pseudoalteromonadaceae</taxon>
        <taxon>Pseudoalteromonas</taxon>
    </lineage>
</organism>
<evidence type="ECO:0000313" key="3">
    <source>
        <dbReference type="Proteomes" id="UP000076643"/>
    </source>
</evidence>
<proteinExistence type="predicted"/>
<dbReference type="PATRIC" id="fig|1365250.3.peg.853"/>
<keyword evidence="1" id="KW-0732">Signal</keyword>
<dbReference type="EMBL" id="AUYB01000080">
    <property type="protein sequence ID" value="KZN43299.1"/>
    <property type="molecule type" value="Genomic_DNA"/>
</dbReference>
<dbReference type="PROSITE" id="PS51257">
    <property type="entry name" value="PROKAR_LIPOPROTEIN"/>
    <property type="match status" value="1"/>
</dbReference>
<accession>A0A166YRJ7</accession>